<organism evidence="2 3">
    <name type="scientific">Portunus trituberculatus</name>
    <name type="common">Swimming crab</name>
    <name type="synonym">Neptunus trituberculatus</name>
    <dbReference type="NCBI Taxonomy" id="210409"/>
    <lineage>
        <taxon>Eukaryota</taxon>
        <taxon>Metazoa</taxon>
        <taxon>Ecdysozoa</taxon>
        <taxon>Arthropoda</taxon>
        <taxon>Crustacea</taxon>
        <taxon>Multicrustacea</taxon>
        <taxon>Malacostraca</taxon>
        <taxon>Eumalacostraca</taxon>
        <taxon>Eucarida</taxon>
        <taxon>Decapoda</taxon>
        <taxon>Pleocyemata</taxon>
        <taxon>Brachyura</taxon>
        <taxon>Eubrachyura</taxon>
        <taxon>Portunoidea</taxon>
        <taxon>Portunidae</taxon>
        <taxon>Portuninae</taxon>
        <taxon>Portunus</taxon>
    </lineage>
</organism>
<gene>
    <name evidence="2" type="ORF">E2C01_046792</name>
</gene>
<dbReference type="AlphaFoldDB" id="A0A5B7G1W3"/>
<dbReference type="EMBL" id="VSRR010011242">
    <property type="protein sequence ID" value="MPC52912.1"/>
    <property type="molecule type" value="Genomic_DNA"/>
</dbReference>
<protein>
    <submittedName>
        <fullName evidence="2">Uncharacterized protein</fullName>
    </submittedName>
</protein>
<feature type="region of interest" description="Disordered" evidence="1">
    <location>
        <begin position="1"/>
        <end position="85"/>
    </location>
</feature>
<proteinExistence type="predicted"/>
<name>A0A5B7G1W3_PORTR</name>
<keyword evidence="3" id="KW-1185">Reference proteome</keyword>
<sequence>METCSFGEMWRHRDETVGEGAGEMQEPDACGGGGRRGSRLSVARHPLGGPRERGVVPGSWRDRGVGGARGKGQQGKSRTSRPADPVSAAWAALLIVWSHPARNATRHLSNGYVSKADNLTDWDGVHPLHGKKS</sequence>
<evidence type="ECO:0000313" key="3">
    <source>
        <dbReference type="Proteomes" id="UP000324222"/>
    </source>
</evidence>
<evidence type="ECO:0000256" key="1">
    <source>
        <dbReference type="SAM" id="MobiDB-lite"/>
    </source>
</evidence>
<evidence type="ECO:0000313" key="2">
    <source>
        <dbReference type="EMBL" id="MPC52912.1"/>
    </source>
</evidence>
<feature type="compositionally biased region" description="Basic and acidic residues" evidence="1">
    <location>
        <begin position="50"/>
        <end position="64"/>
    </location>
</feature>
<accession>A0A5B7G1W3</accession>
<reference evidence="2 3" key="1">
    <citation type="submission" date="2019-05" db="EMBL/GenBank/DDBJ databases">
        <title>Another draft genome of Portunus trituberculatus and its Hox gene families provides insights of decapod evolution.</title>
        <authorList>
            <person name="Jeong J.-H."/>
            <person name="Song I."/>
            <person name="Kim S."/>
            <person name="Choi T."/>
            <person name="Kim D."/>
            <person name="Ryu S."/>
            <person name="Kim W."/>
        </authorList>
    </citation>
    <scope>NUCLEOTIDE SEQUENCE [LARGE SCALE GENOMIC DNA]</scope>
    <source>
        <tissue evidence="2">Muscle</tissue>
    </source>
</reference>
<dbReference type="Proteomes" id="UP000324222">
    <property type="component" value="Unassembled WGS sequence"/>
</dbReference>
<comment type="caution">
    <text evidence="2">The sequence shown here is derived from an EMBL/GenBank/DDBJ whole genome shotgun (WGS) entry which is preliminary data.</text>
</comment>